<dbReference type="PRINTS" id="PR00035">
    <property type="entry name" value="HTHGNTR"/>
</dbReference>
<dbReference type="InterPro" id="IPR008920">
    <property type="entry name" value="TF_FadR/GntR_C"/>
</dbReference>
<dbReference type="EMBL" id="CP002879">
    <property type="protein sequence ID" value="AEI81581.1"/>
    <property type="molecule type" value="Genomic_DNA"/>
</dbReference>
<reference evidence="6 7" key="1">
    <citation type="journal article" date="2011" name="J. Bacteriol.">
        <title>Complete genome sequence of the type strain Cupriavidus necator N-1.</title>
        <authorList>
            <person name="Poehlein A."/>
            <person name="Kusian B."/>
            <person name="Friedrich B."/>
            <person name="Daniel R."/>
            <person name="Bowien B."/>
        </authorList>
    </citation>
    <scope>NUCLEOTIDE SEQUENCE [LARGE SCALE GENOMIC DNA]</scope>
    <source>
        <strain evidence="7">ATCC 43291 / DSM 13513 / CCUG 52238 / LMG 8453 / N-1</strain>
        <plasmid evidence="6 7">pBB1</plasmid>
    </source>
</reference>
<feature type="compositionally biased region" description="Low complexity" evidence="4">
    <location>
        <begin position="92"/>
        <end position="102"/>
    </location>
</feature>
<dbReference type="InterPro" id="IPR036390">
    <property type="entry name" value="WH_DNA-bd_sf"/>
</dbReference>
<dbReference type="PANTHER" id="PTHR43537:SF5">
    <property type="entry name" value="UXU OPERON TRANSCRIPTIONAL REGULATOR"/>
    <property type="match status" value="1"/>
</dbReference>
<dbReference type="GeneID" id="34311672"/>
<dbReference type="InterPro" id="IPR011711">
    <property type="entry name" value="GntR_C"/>
</dbReference>
<protein>
    <submittedName>
        <fullName evidence="6">Transcriptional regulator GntR family</fullName>
    </submittedName>
</protein>
<accession>F8GVT9</accession>
<dbReference type="GO" id="GO:0003700">
    <property type="term" value="F:DNA-binding transcription factor activity"/>
    <property type="evidence" value="ECO:0007669"/>
    <property type="project" value="InterPro"/>
</dbReference>
<dbReference type="Gene3D" id="1.10.10.10">
    <property type="entry name" value="Winged helix-like DNA-binding domain superfamily/Winged helix DNA-binding domain"/>
    <property type="match status" value="1"/>
</dbReference>
<dbReference type="KEGG" id="cnc:CNE_BB1p01540"/>
<proteinExistence type="predicted"/>
<keyword evidence="1" id="KW-0805">Transcription regulation</keyword>
<dbReference type="Pfam" id="PF07729">
    <property type="entry name" value="FCD"/>
    <property type="match status" value="1"/>
</dbReference>
<evidence type="ECO:0000256" key="4">
    <source>
        <dbReference type="SAM" id="MobiDB-lite"/>
    </source>
</evidence>
<dbReference type="CDD" id="cd07377">
    <property type="entry name" value="WHTH_GntR"/>
    <property type="match status" value="1"/>
</dbReference>
<feature type="region of interest" description="Disordered" evidence="4">
    <location>
        <begin position="245"/>
        <end position="275"/>
    </location>
</feature>
<evidence type="ECO:0000259" key="5">
    <source>
        <dbReference type="PROSITE" id="PS50949"/>
    </source>
</evidence>
<keyword evidence="2" id="KW-0238">DNA-binding</keyword>
<dbReference type="InterPro" id="IPR000524">
    <property type="entry name" value="Tscrpt_reg_HTH_GntR"/>
</dbReference>
<gene>
    <name evidence="6" type="ordered locus">CNE_BB1p01540</name>
</gene>
<feature type="compositionally biased region" description="Basic residues" evidence="4">
    <location>
        <begin position="248"/>
        <end position="258"/>
    </location>
</feature>
<evidence type="ECO:0000256" key="3">
    <source>
        <dbReference type="ARBA" id="ARBA00023163"/>
    </source>
</evidence>
<dbReference type="PROSITE" id="PS50949">
    <property type="entry name" value="HTH_GNTR"/>
    <property type="match status" value="1"/>
</dbReference>
<dbReference type="RefSeq" id="WP_013958639.1">
    <property type="nucleotide sequence ID" value="NC_015727.1"/>
</dbReference>
<dbReference type="HOGENOM" id="CLU_017584_9_5_4"/>
<evidence type="ECO:0000256" key="1">
    <source>
        <dbReference type="ARBA" id="ARBA00023015"/>
    </source>
</evidence>
<evidence type="ECO:0000313" key="7">
    <source>
        <dbReference type="Proteomes" id="UP000006798"/>
    </source>
</evidence>
<dbReference type="Proteomes" id="UP000006798">
    <property type="component" value="Plasmid pBB1"/>
</dbReference>
<dbReference type="InterPro" id="IPR036388">
    <property type="entry name" value="WH-like_DNA-bd_sf"/>
</dbReference>
<dbReference type="Pfam" id="PF00392">
    <property type="entry name" value="GntR"/>
    <property type="match status" value="1"/>
</dbReference>
<evidence type="ECO:0000256" key="2">
    <source>
        <dbReference type="ARBA" id="ARBA00023125"/>
    </source>
</evidence>
<feature type="region of interest" description="Disordered" evidence="4">
    <location>
        <begin position="79"/>
        <end position="103"/>
    </location>
</feature>
<keyword evidence="3" id="KW-0804">Transcription</keyword>
<sequence length="298" mass="32202">MLFNLEAVSAQRLYRLIAEKIAEKIRAGEFPVGSRLPAERDLAEALNVSRSSVREALIALELSGYVEVRLGSGVYVTTPKEGTAVGSPPPTESTASSSSRPAGDVGPFELLEARLLVEPEVAALAAQHASNQQLSVIREAQEAMSASGAPSHLDRVFHAAIAAACGNAALEAVVLSLRDLSEASPVYQRLDKHFIGRKAWNAALVEHDRITSAILERDPIRARHEMYAHLIAIMARLREDFGDSLSSSRRKVTPKKRAPSVSDRSSRNATTEVEDATDLVDAEALARHASRTAARRKV</sequence>
<dbReference type="SUPFAM" id="SSF48008">
    <property type="entry name" value="GntR ligand-binding domain-like"/>
    <property type="match status" value="1"/>
</dbReference>
<dbReference type="GO" id="GO:0003677">
    <property type="term" value="F:DNA binding"/>
    <property type="evidence" value="ECO:0007669"/>
    <property type="project" value="UniProtKB-KW"/>
</dbReference>
<dbReference type="SMART" id="SM00345">
    <property type="entry name" value="HTH_GNTR"/>
    <property type="match status" value="1"/>
</dbReference>
<dbReference type="AlphaFoldDB" id="F8GVT9"/>
<keyword evidence="6" id="KW-0614">Plasmid</keyword>
<geneLocation type="plasmid" evidence="6 7">
    <name>pBB1</name>
</geneLocation>
<dbReference type="SMART" id="SM00895">
    <property type="entry name" value="FCD"/>
    <property type="match status" value="1"/>
</dbReference>
<name>F8GVT9_CUPNN</name>
<evidence type="ECO:0000313" key="6">
    <source>
        <dbReference type="EMBL" id="AEI81581.1"/>
    </source>
</evidence>
<feature type="domain" description="HTH gntR-type" evidence="5">
    <location>
        <begin position="11"/>
        <end position="79"/>
    </location>
</feature>
<dbReference type="PANTHER" id="PTHR43537">
    <property type="entry name" value="TRANSCRIPTIONAL REGULATOR, GNTR FAMILY"/>
    <property type="match status" value="1"/>
</dbReference>
<dbReference type="SUPFAM" id="SSF46785">
    <property type="entry name" value="Winged helix' DNA-binding domain"/>
    <property type="match status" value="1"/>
</dbReference>
<organism evidence="6 7">
    <name type="scientific">Cupriavidus necator (strain ATCC 43291 / DSM 13513 / CCUG 52238 / LMG 8453 / N-1)</name>
    <name type="common">Ralstonia eutropha</name>
    <dbReference type="NCBI Taxonomy" id="1042878"/>
    <lineage>
        <taxon>Bacteria</taxon>
        <taxon>Pseudomonadati</taxon>
        <taxon>Pseudomonadota</taxon>
        <taxon>Betaproteobacteria</taxon>
        <taxon>Burkholderiales</taxon>
        <taxon>Burkholderiaceae</taxon>
        <taxon>Cupriavidus</taxon>
    </lineage>
</organism>
<dbReference type="Gene3D" id="1.20.120.530">
    <property type="entry name" value="GntR ligand-binding domain-like"/>
    <property type="match status" value="1"/>
</dbReference>